<evidence type="ECO:0000313" key="7">
    <source>
        <dbReference type="Proteomes" id="UP000005018"/>
    </source>
</evidence>
<dbReference type="AlphaFoldDB" id="H8X5X5"/>
<feature type="region of interest" description="Disordered" evidence="5">
    <location>
        <begin position="116"/>
        <end position="145"/>
    </location>
</feature>
<keyword evidence="7" id="KW-1185">Reference proteome</keyword>
<evidence type="ECO:0000256" key="5">
    <source>
        <dbReference type="SAM" id="MobiDB-lite"/>
    </source>
</evidence>
<dbReference type="InterPro" id="IPR015943">
    <property type="entry name" value="WD40/YVTN_repeat-like_dom_sf"/>
</dbReference>
<dbReference type="KEGG" id="cot:CORT_0D00400"/>
<dbReference type="Gene3D" id="2.130.10.10">
    <property type="entry name" value="YVTN repeat-like/Quinoprotein amine dehydrogenase"/>
    <property type="match status" value="1"/>
</dbReference>
<dbReference type="PANTHER" id="PTHR12442:SF22">
    <property type="entry name" value="CYTOPLASMIC DYNEIN 1 INTERMEDIATE CHAIN-RELATED"/>
    <property type="match status" value="1"/>
</dbReference>
<evidence type="ECO:0000313" key="6">
    <source>
        <dbReference type="EMBL" id="CCG22889.1"/>
    </source>
</evidence>
<dbReference type="RefSeq" id="XP_003869026.1">
    <property type="nucleotide sequence ID" value="XM_003868977.1"/>
</dbReference>
<dbReference type="GO" id="GO:0045504">
    <property type="term" value="F:dynein heavy chain binding"/>
    <property type="evidence" value="ECO:0007669"/>
    <property type="project" value="TreeGrafter"/>
</dbReference>
<keyword evidence="2" id="KW-0853">WD repeat</keyword>
<dbReference type="SUPFAM" id="SSF50978">
    <property type="entry name" value="WD40 repeat-like"/>
    <property type="match status" value="1"/>
</dbReference>
<protein>
    <submittedName>
        <fullName evidence="6">Uncharacterized protein</fullName>
    </submittedName>
</protein>
<evidence type="ECO:0000256" key="4">
    <source>
        <dbReference type="SAM" id="Coils"/>
    </source>
</evidence>
<evidence type="ECO:0000256" key="1">
    <source>
        <dbReference type="ARBA" id="ARBA00022490"/>
    </source>
</evidence>
<dbReference type="eggNOG" id="KOG1587">
    <property type="taxonomic scope" value="Eukaryota"/>
</dbReference>
<dbReference type="GO" id="GO:0045503">
    <property type="term" value="F:dynein light chain binding"/>
    <property type="evidence" value="ECO:0007669"/>
    <property type="project" value="TreeGrafter"/>
</dbReference>
<dbReference type="OrthoDB" id="366230at2759"/>
<sequence length="539" mass="60840">MSMVMLSVWYGLLKSFEIPKRRVCINYTHPLSKNGQMSKERQQLLEQKRKRLQELKQRRSGQVSQVAAEILGPRASGVDVATQTTTENCNAAHSEPTAAASLEKQSLSDDRQLTRFDVGTQTTSPENGDEDNISDKTKPAIAPAPLSSKKEISTLELNEALVKSIKLINQLQIHESIDLTEEKVESKANSDFIVHSLSFKLDRQITDIDVSPHKKNQFVVSFSKSTAENYDAIILDQVNGKLVPVNYLTSIPVITKIRFDVNNTNRIIGSSINGELCIWEIEATSLMQSPILSTPPTFLTTKREWLPHLGELVLLQQVKVDTNECILTLSKDCVLNIWSSNLLSRPKYSVKLGNDDANDVKIKDAVYIGSDALVGDIDQSMLKMVLVGFDGKLYNEELDLIHEDENSLVINALESISKNLVITAHSNWNLRLWKEEQVPTFKVLSTTYVVNHIARRPHVDYQFITVGSIKQKYYVDIWDVSQKLYSPLLRIMVEADPVLCVKFTESNEILIMKETQFSLHTINDDYNWQVSETGFDKGL</sequence>
<proteinExistence type="predicted"/>
<keyword evidence="4" id="KW-0175">Coiled coil</keyword>
<dbReference type="InterPro" id="IPR036322">
    <property type="entry name" value="WD40_repeat_dom_sf"/>
</dbReference>
<feature type="coiled-coil region" evidence="4">
    <location>
        <begin position="38"/>
        <end position="65"/>
    </location>
</feature>
<dbReference type="HOGENOM" id="CLU_035475_0_0_1"/>
<dbReference type="Proteomes" id="UP000005018">
    <property type="component" value="Chromosome 4"/>
</dbReference>
<dbReference type="InterPro" id="IPR050687">
    <property type="entry name" value="Dynein_IC"/>
</dbReference>
<accession>H8X5X5</accession>
<reference evidence="6 7" key="1">
    <citation type="journal article" date="2012" name="PLoS ONE">
        <title>Sequence and analysis of the genome of the pathogenic yeast Candida orthopsilosis.</title>
        <authorList>
            <person name="Riccombeni A."/>
            <person name="Vidanes G."/>
            <person name="Proux-Wera E."/>
            <person name="Wolfe K.H."/>
            <person name="Butler G."/>
        </authorList>
    </citation>
    <scope>NUCLEOTIDE SEQUENCE [LARGE SCALE GENOMIC DNA]</scope>
    <source>
        <strain evidence="6 7">Co 90-125</strain>
    </source>
</reference>
<dbReference type="GeneID" id="14540149"/>
<evidence type="ECO:0000256" key="3">
    <source>
        <dbReference type="ARBA" id="ARBA00022737"/>
    </source>
</evidence>
<evidence type="ECO:0000256" key="2">
    <source>
        <dbReference type="ARBA" id="ARBA00022574"/>
    </source>
</evidence>
<dbReference type="GO" id="GO:0005868">
    <property type="term" value="C:cytoplasmic dynein complex"/>
    <property type="evidence" value="ECO:0007669"/>
    <property type="project" value="TreeGrafter"/>
</dbReference>
<dbReference type="EMBL" id="HE681722">
    <property type="protein sequence ID" value="CCG22889.1"/>
    <property type="molecule type" value="Genomic_DNA"/>
</dbReference>
<dbReference type="GO" id="GO:0010970">
    <property type="term" value="P:transport along microtubule"/>
    <property type="evidence" value="ECO:0007669"/>
    <property type="project" value="TreeGrafter"/>
</dbReference>
<keyword evidence="3" id="KW-0677">Repeat</keyword>
<name>H8X5X5_CANO9</name>
<gene>
    <name evidence="6" type="ORF">CORT_0D00400</name>
</gene>
<organism evidence="6 7">
    <name type="scientific">Candida orthopsilosis (strain 90-125)</name>
    <name type="common">Yeast</name>
    <dbReference type="NCBI Taxonomy" id="1136231"/>
    <lineage>
        <taxon>Eukaryota</taxon>
        <taxon>Fungi</taxon>
        <taxon>Dikarya</taxon>
        <taxon>Ascomycota</taxon>
        <taxon>Saccharomycotina</taxon>
        <taxon>Pichiomycetes</taxon>
        <taxon>Debaryomycetaceae</taxon>
        <taxon>Candida/Lodderomyces clade</taxon>
        <taxon>Candida</taxon>
    </lineage>
</organism>
<dbReference type="PANTHER" id="PTHR12442">
    <property type="entry name" value="DYNEIN INTERMEDIATE CHAIN"/>
    <property type="match status" value="1"/>
</dbReference>
<keyword evidence="1" id="KW-0963">Cytoplasm</keyword>